<name>A0ABS8WK32_DATST</name>
<organism evidence="2 3">
    <name type="scientific">Datura stramonium</name>
    <name type="common">Jimsonweed</name>
    <name type="synonym">Common thornapple</name>
    <dbReference type="NCBI Taxonomy" id="4076"/>
    <lineage>
        <taxon>Eukaryota</taxon>
        <taxon>Viridiplantae</taxon>
        <taxon>Streptophyta</taxon>
        <taxon>Embryophyta</taxon>
        <taxon>Tracheophyta</taxon>
        <taxon>Spermatophyta</taxon>
        <taxon>Magnoliopsida</taxon>
        <taxon>eudicotyledons</taxon>
        <taxon>Gunneridae</taxon>
        <taxon>Pentapetalae</taxon>
        <taxon>asterids</taxon>
        <taxon>lamiids</taxon>
        <taxon>Solanales</taxon>
        <taxon>Solanaceae</taxon>
        <taxon>Solanoideae</taxon>
        <taxon>Datureae</taxon>
        <taxon>Datura</taxon>
    </lineage>
</organism>
<evidence type="ECO:0000313" key="3">
    <source>
        <dbReference type="Proteomes" id="UP000823775"/>
    </source>
</evidence>
<gene>
    <name evidence="2" type="ORF">HAX54_047063</name>
</gene>
<reference evidence="2 3" key="1">
    <citation type="journal article" date="2021" name="BMC Genomics">
        <title>Datura genome reveals duplications of psychoactive alkaloid biosynthetic genes and high mutation rate following tissue culture.</title>
        <authorList>
            <person name="Rajewski A."/>
            <person name="Carter-House D."/>
            <person name="Stajich J."/>
            <person name="Litt A."/>
        </authorList>
    </citation>
    <scope>NUCLEOTIDE SEQUENCE [LARGE SCALE GENOMIC DNA]</scope>
    <source>
        <strain evidence="2">AR-01</strain>
    </source>
</reference>
<protein>
    <submittedName>
        <fullName evidence="2">Uncharacterized protein</fullName>
    </submittedName>
</protein>
<accession>A0ABS8WK32</accession>
<feature type="region of interest" description="Disordered" evidence="1">
    <location>
        <begin position="40"/>
        <end position="80"/>
    </location>
</feature>
<dbReference type="EMBL" id="JACEIK010007529">
    <property type="protein sequence ID" value="MCE3050369.1"/>
    <property type="molecule type" value="Genomic_DNA"/>
</dbReference>
<feature type="non-terminal residue" evidence="2">
    <location>
        <position position="1"/>
    </location>
</feature>
<evidence type="ECO:0000256" key="1">
    <source>
        <dbReference type="SAM" id="MobiDB-lite"/>
    </source>
</evidence>
<dbReference type="Proteomes" id="UP000823775">
    <property type="component" value="Unassembled WGS sequence"/>
</dbReference>
<sequence length="80" mass="8842">DAKIEAIISQVLRKLESTESGVNKMFDELFIMEEQDQSSALSEPYIEGHNTPLEGHNESHDALLEGRSDSRDAPTLPCLG</sequence>
<feature type="non-terminal residue" evidence="2">
    <location>
        <position position="80"/>
    </location>
</feature>
<feature type="compositionally biased region" description="Basic and acidic residues" evidence="1">
    <location>
        <begin position="55"/>
        <end position="72"/>
    </location>
</feature>
<proteinExistence type="predicted"/>
<comment type="caution">
    <text evidence="2">The sequence shown here is derived from an EMBL/GenBank/DDBJ whole genome shotgun (WGS) entry which is preliminary data.</text>
</comment>
<evidence type="ECO:0000313" key="2">
    <source>
        <dbReference type="EMBL" id="MCE3050369.1"/>
    </source>
</evidence>
<keyword evidence="3" id="KW-1185">Reference proteome</keyword>